<reference evidence="3" key="1">
    <citation type="submission" date="2020-06" db="EMBL/GenBank/DDBJ databases">
        <title>Draft genomic sequecing of Geomonas sp. Red745.</title>
        <authorList>
            <person name="Itoh H."/>
            <person name="Xu Z.X."/>
            <person name="Ushijima N."/>
            <person name="Masuda Y."/>
            <person name="Shiratori Y."/>
            <person name="Senoo K."/>
        </authorList>
    </citation>
    <scope>NUCLEOTIDE SEQUENCE [LARGE SCALE GENOMIC DNA]</scope>
    <source>
        <strain evidence="3">Red745</strain>
    </source>
</reference>
<keyword evidence="1" id="KW-0812">Transmembrane</keyword>
<gene>
    <name evidence="2" type="ORF">GMLC_27990</name>
</gene>
<sequence>MLVSVLQKQGVELVFQISFLLLMVASFFVAKQLDGAYALIALISGAGSLCMAVKVGWLIKISGNSLYAGLLQIAKSFVFSLPVVILTLVAKNLHIYVVTITVAFLSLALALFVRYSSAVKKRPVH</sequence>
<proteinExistence type="predicted"/>
<evidence type="ECO:0000313" key="3">
    <source>
        <dbReference type="Proteomes" id="UP000587586"/>
    </source>
</evidence>
<evidence type="ECO:0000313" key="2">
    <source>
        <dbReference type="EMBL" id="GFO69220.1"/>
    </source>
</evidence>
<feature type="transmembrane region" description="Helical" evidence="1">
    <location>
        <begin position="36"/>
        <end position="59"/>
    </location>
</feature>
<accession>A0A6V8N9V1</accession>
<dbReference type="Proteomes" id="UP000587586">
    <property type="component" value="Unassembled WGS sequence"/>
</dbReference>
<protein>
    <submittedName>
        <fullName evidence="2">Uncharacterized protein</fullName>
    </submittedName>
</protein>
<comment type="caution">
    <text evidence="2">The sequence shown here is derived from an EMBL/GenBank/DDBJ whole genome shotgun (WGS) entry which is preliminary data.</text>
</comment>
<keyword evidence="3" id="KW-1185">Reference proteome</keyword>
<organism evidence="2 3">
    <name type="scientific">Geomonas limicola</name>
    <dbReference type="NCBI Taxonomy" id="2740186"/>
    <lineage>
        <taxon>Bacteria</taxon>
        <taxon>Pseudomonadati</taxon>
        <taxon>Thermodesulfobacteriota</taxon>
        <taxon>Desulfuromonadia</taxon>
        <taxon>Geobacterales</taxon>
        <taxon>Geobacteraceae</taxon>
        <taxon>Geomonas</taxon>
    </lineage>
</organism>
<evidence type="ECO:0000256" key="1">
    <source>
        <dbReference type="SAM" id="Phobius"/>
    </source>
</evidence>
<feature type="transmembrane region" description="Helical" evidence="1">
    <location>
        <begin position="95"/>
        <end position="113"/>
    </location>
</feature>
<keyword evidence="1" id="KW-0472">Membrane</keyword>
<name>A0A6V8N9V1_9BACT</name>
<keyword evidence="1" id="KW-1133">Transmembrane helix</keyword>
<feature type="transmembrane region" description="Helical" evidence="1">
    <location>
        <begin position="12"/>
        <end position="30"/>
    </location>
</feature>
<dbReference type="EMBL" id="BLXZ01000005">
    <property type="protein sequence ID" value="GFO69220.1"/>
    <property type="molecule type" value="Genomic_DNA"/>
</dbReference>
<feature type="transmembrane region" description="Helical" evidence="1">
    <location>
        <begin position="66"/>
        <end position="89"/>
    </location>
</feature>
<dbReference type="AlphaFoldDB" id="A0A6V8N9V1"/>